<sequence length="381" mass="41346">MTGYQPRHASAPSPRGHEPEGCLTVAVRLPVRVVMFVLVLPVRLVWDGLVAAGRAFRRGVLGPVGRALSWLGRVLLVTPARWTWHRLVVPLGRGLAVVFRWTVTALFVWPWAALWRYVLLPVGRGAGWLGRGLAAAGAFLGRVLVVVPVTWVHTRLLVPLARAVGRGCGLLGRYLFVLPAVLLWRHVLAPAGRGTGLALAWLWRWLVAAPAAALHRYVLVPLGRAVVAAVRGTGAVLLLLGRYLLVVPLVALYRWVLAPAGRGLALVVREIAAAAAVAWRVTGRVTAFLLRGAGRVLYVLLVAPLIGLWRHVLAPFGRVLRGWVWQPVAAACRAAGRALRSAGYSVRSALRAARASVRSARAEIRRALFGVPRSREREPLP</sequence>
<protein>
    <submittedName>
        <fullName evidence="2">Uncharacterized protein</fullName>
    </submittedName>
</protein>
<name>A0A8H1QQN9_9ACTN</name>
<proteinExistence type="predicted"/>
<comment type="caution">
    <text evidence="2">The sequence shown here is derived from an EMBL/GenBank/DDBJ whole genome shotgun (WGS) entry which is preliminary data.</text>
</comment>
<evidence type="ECO:0000256" key="1">
    <source>
        <dbReference type="SAM" id="Phobius"/>
    </source>
</evidence>
<keyword evidence="1" id="KW-0472">Membrane</keyword>
<accession>A0A8H1QQN9</accession>
<evidence type="ECO:0000313" key="3">
    <source>
        <dbReference type="Proteomes" id="UP000298111"/>
    </source>
</evidence>
<feature type="transmembrane region" description="Helical" evidence="1">
    <location>
        <begin position="235"/>
        <end position="256"/>
    </location>
</feature>
<dbReference type="AlphaFoldDB" id="A0A8H1QQN9"/>
<gene>
    <name evidence="2" type="ORF">D8771_15435</name>
</gene>
<feature type="transmembrane region" description="Helical" evidence="1">
    <location>
        <begin position="132"/>
        <end position="151"/>
    </location>
</feature>
<dbReference type="GeneID" id="75183699"/>
<reference evidence="2 3" key="1">
    <citation type="submission" date="2018-10" db="EMBL/GenBank/DDBJ databases">
        <title>Isolation of pseudouridimycin from Streptomyces albus DSM 40763.</title>
        <authorList>
            <person name="Rosenqvist P."/>
            <person name="Metsae-Ketelae M."/>
            <person name="Virta P."/>
        </authorList>
    </citation>
    <scope>NUCLEOTIDE SEQUENCE [LARGE SCALE GENOMIC DNA]</scope>
    <source>
        <strain evidence="2 3">DSM 40763</strain>
    </source>
</reference>
<dbReference type="Proteomes" id="UP000298111">
    <property type="component" value="Unassembled WGS sequence"/>
</dbReference>
<organism evidence="2 3">
    <name type="scientific">Streptomyces albus</name>
    <dbReference type="NCBI Taxonomy" id="1888"/>
    <lineage>
        <taxon>Bacteria</taxon>
        <taxon>Bacillati</taxon>
        <taxon>Actinomycetota</taxon>
        <taxon>Actinomycetes</taxon>
        <taxon>Kitasatosporales</taxon>
        <taxon>Streptomycetaceae</taxon>
        <taxon>Streptomyces</taxon>
    </lineage>
</organism>
<dbReference type="RefSeq" id="WP_031025827.1">
    <property type="nucleotide sequence ID" value="NZ_BBQG01000042.1"/>
</dbReference>
<keyword evidence="1" id="KW-0812">Transmembrane</keyword>
<evidence type="ECO:0000313" key="2">
    <source>
        <dbReference type="EMBL" id="TGG83412.1"/>
    </source>
</evidence>
<dbReference type="EMBL" id="RCIY01000055">
    <property type="protein sequence ID" value="TGG83412.1"/>
    <property type="molecule type" value="Genomic_DNA"/>
</dbReference>
<feature type="transmembrane region" description="Helical" evidence="1">
    <location>
        <begin position="96"/>
        <end position="120"/>
    </location>
</feature>
<feature type="transmembrane region" description="Helical" evidence="1">
    <location>
        <begin position="163"/>
        <end position="184"/>
    </location>
</feature>
<feature type="transmembrane region" description="Helical" evidence="1">
    <location>
        <begin position="288"/>
        <end position="309"/>
    </location>
</feature>
<feature type="transmembrane region" description="Helical" evidence="1">
    <location>
        <begin position="196"/>
        <end position="215"/>
    </location>
</feature>
<keyword evidence="1" id="KW-1133">Transmembrane helix</keyword>